<evidence type="ECO:0000256" key="2">
    <source>
        <dbReference type="ARBA" id="ARBA00015816"/>
    </source>
</evidence>
<dbReference type="PROSITE" id="PS51296">
    <property type="entry name" value="RIESKE"/>
    <property type="match status" value="1"/>
</dbReference>
<evidence type="ECO:0000256" key="6">
    <source>
        <dbReference type="ARBA" id="ARBA00023014"/>
    </source>
</evidence>
<dbReference type="PANTHER" id="PTHR10134">
    <property type="entry name" value="CYTOCHROME B-C1 COMPLEX SUBUNIT RIESKE, MITOCHONDRIAL"/>
    <property type="match status" value="1"/>
</dbReference>
<dbReference type="SUPFAM" id="SSF50022">
    <property type="entry name" value="ISP domain"/>
    <property type="match status" value="1"/>
</dbReference>
<evidence type="ECO:0000256" key="3">
    <source>
        <dbReference type="ARBA" id="ARBA00022714"/>
    </source>
</evidence>
<evidence type="ECO:0000256" key="8">
    <source>
        <dbReference type="ARBA" id="ARBA00029586"/>
    </source>
</evidence>
<keyword evidence="4" id="KW-0479">Metal-binding</keyword>
<evidence type="ECO:0000256" key="9">
    <source>
        <dbReference type="ARBA" id="ARBA00034078"/>
    </source>
</evidence>
<keyword evidence="14" id="KW-1185">Reference proteome</keyword>
<comment type="caution">
    <text evidence="13">The sequence shown here is derived from an EMBL/GenBank/DDBJ whole genome shotgun (WGS) entry which is preliminary data.</text>
</comment>
<evidence type="ECO:0000256" key="11">
    <source>
        <dbReference type="SAM" id="SignalP"/>
    </source>
</evidence>
<feature type="chain" id="PRO_5045393456" description="Cytochrome bc1 complex Rieske iron-sulfur subunit" evidence="11">
    <location>
        <begin position="27"/>
        <end position="157"/>
    </location>
</feature>
<keyword evidence="11" id="KW-0732">Signal</keyword>
<sequence length="157" mass="14978">MTDSDLSRRKMLASTAVAVGGTAVLAACGSSPTAGTATPTAGSGTSAPAAGATSAPAGGAVLAKLSDVPVGQAISSKDDDGKPICIAQPTAGTAVAFSAICTHMGCTVAPAGKQLNCPCHGSQYDAFTGKVLAGPAPKPLPAVDVHVAGGNVVYGKS</sequence>
<keyword evidence="6" id="KW-0411">Iron-sulfur</keyword>
<keyword evidence="5" id="KW-0408">Iron</keyword>
<evidence type="ECO:0000313" key="14">
    <source>
        <dbReference type="Proteomes" id="UP001500618"/>
    </source>
</evidence>
<gene>
    <name evidence="13" type="ORF">GCM10009765_38510</name>
</gene>
<dbReference type="PRINTS" id="PR00162">
    <property type="entry name" value="RIESKE"/>
</dbReference>
<protein>
    <recommendedName>
        <fullName evidence="2">Cytochrome bc1 complex Rieske iron-sulfur subunit</fullName>
    </recommendedName>
    <alternativeName>
        <fullName evidence="8">Cytochrome bc1 reductase complex subunit QcrA</fullName>
    </alternativeName>
</protein>
<feature type="region of interest" description="Disordered" evidence="10">
    <location>
        <begin position="36"/>
        <end position="55"/>
    </location>
</feature>
<dbReference type="PROSITE" id="PS51318">
    <property type="entry name" value="TAT"/>
    <property type="match status" value="1"/>
</dbReference>
<feature type="signal peptide" evidence="11">
    <location>
        <begin position="1"/>
        <end position="26"/>
    </location>
</feature>
<evidence type="ECO:0000256" key="10">
    <source>
        <dbReference type="SAM" id="MobiDB-lite"/>
    </source>
</evidence>
<dbReference type="InterPro" id="IPR006311">
    <property type="entry name" value="TAT_signal"/>
</dbReference>
<dbReference type="InterPro" id="IPR017941">
    <property type="entry name" value="Rieske_2Fe-2S"/>
</dbReference>
<dbReference type="EMBL" id="BAAANY010000013">
    <property type="protein sequence ID" value="GAA1685531.1"/>
    <property type="molecule type" value="Genomic_DNA"/>
</dbReference>
<reference evidence="13 14" key="1">
    <citation type="journal article" date="2019" name="Int. J. Syst. Evol. Microbiol.">
        <title>The Global Catalogue of Microorganisms (GCM) 10K type strain sequencing project: providing services to taxonomists for standard genome sequencing and annotation.</title>
        <authorList>
            <consortium name="The Broad Institute Genomics Platform"/>
            <consortium name="The Broad Institute Genome Sequencing Center for Infectious Disease"/>
            <person name="Wu L."/>
            <person name="Ma J."/>
        </authorList>
    </citation>
    <scope>NUCLEOTIDE SEQUENCE [LARGE SCALE GENOMIC DNA]</scope>
    <source>
        <strain evidence="13 14">JCM 14718</strain>
    </source>
</reference>
<organism evidence="13 14">
    <name type="scientific">Fodinicola feengrottensis</name>
    <dbReference type="NCBI Taxonomy" id="435914"/>
    <lineage>
        <taxon>Bacteria</taxon>
        <taxon>Bacillati</taxon>
        <taxon>Actinomycetota</taxon>
        <taxon>Actinomycetes</taxon>
        <taxon>Mycobacteriales</taxon>
        <taxon>Fodinicola</taxon>
    </lineage>
</organism>
<evidence type="ECO:0000259" key="12">
    <source>
        <dbReference type="PROSITE" id="PS51296"/>
    </source>
</evidence>
<comment type="function">
    <text evidence="1">Iron-sulfur subunit of the cytochrome bc1 complex, an essential component of the respiratory electron transport chain required for ATP synthesis. The bc1 complex catalyzes the oxidation of menaquinol and the reduction of cytochrome c in the respiratory chain. The bc1 complex operates through a Q-cycle mechanism that couples electron transfer to generation of the proton gradient that drives ATP synthesis.</text>
</comment>
<evidence type="ECO:0000256" key="5">
    <source>
        <dbReference type="ARBA" id="ARBA00023004"/>
    </source>
</evidence>
<accession>A0ABN2HD51</accession>
<dbReference type="Pfam" id="PF00355">
    <property type="entry name" value="Rieske"/>
    <property type="match status" value="1"/>
</dbReference>
<keyword evidence="3" id="KW-0001">2Fe-2S</keyword>
<proteinExistence type="predicted"/>
<evidence type="ECO:0000313" key="13">
    <source>
        <dbReference type="EMBL" id="GAA1685531.1"/>
    </source>
</evidence>
<evidence type="ECO:0000256" key="1">
    <source>
        <dbReference type="ARBA" id="ARBA00002494"/>
    </source>
</evidence>
<name>A0ABN2HD51_9ACTN</name>
<evidence type="ECO:0000256" key="4">
    <source>
        <dbReference type="ARBA" id="ARBA00022723"/>
    </source>
</evidence>
<dbReference type="RefSeq" id="WP_163571723.1">
    <property type="nucleotide sequence ID" value="NZ_BAAANY010000013.1"/>
</dbReference>
<dbReference type="CDD" id="cd03467">
    <property type="entry name" value="Rieske"/>
    <property type="match status" value="1"/>
</dbReference>
<comment type="cofactor">
    <cofactor evidence="9">
        <name>[2Fe-2S] cluster</name>
        <dbReference type="ChEBI" id="CHEBI:190135"/>
    </cofactor>
</comment>
<dbReference type="Proteomes" id="UP001500618">
    <property type="component" value="Unassembled WGS sequence"/>
</dbReference>
<feature type="domain" description="Rieske" evidence="12">
    <location>
        <begin position="60"/>
        <end position="154"/>
    </location>
</feature>
<dbReference type="Gene3D" id="2.102.10.10">
    <property type="entry name" value="Rieske [2Fe-2S] iron-sulphur domain"/>
    <property type="match status" value="1"/>
</dbReference>
<dbReference type="InterPro" id="IPR014349">
    <property type="entry name" value="Rieske_Fe-S_prot"/>
</dbReference>
<dbReference type="InterPro" id="IPR036922">
    <property type="entry name" value="Rieske_2Fe-2S_sf"/>
</dbReference>
<keyword evidence="7" id="KW-1015">Disulfide bond</keyword>
<evidence type="ECO:0000256" key="7">
    <source>
        <dbReference type="ARBA" id="ARBA00023157"/>
    </source>
</evidence>
<dbReference type="InterPro" id="IPR005805">
    <property type="entry name" value="Rieske_Fe-S_prot_C"/>
</dbReference>